<dbReference type="PANTHER" id="PTHR48182:SF2">
    <property type="entry name" value="PROTEIN SERAC1"/>
    <property type="match status" value="1"/>
</dbReference>
<organism evidence="9">
    <name type="scientific">Hypocrea jecorina (strain QM6a)</name>
    <name type="common">Trichoderma reesei</name>
    <dbReference type="NCBI Taxonomy" id="431241"/>
    <lineage>
        <taxon>Eukaryota</taxon>
        <taxon>Fungi</taxon>
        <taxon>Dikarya</taxon>
        <taxon>Ascomycota</taxon>
        <taxon>Pezizomycotina</taxon>
        <taxon>Sordariomycetes</taxon>
        <taxon>Hypocreomycetidae</taxon>
        <taxon>Hypocreales</taxon>
        <taxon>Hypocreaceae</taxon>
        <taxon>Trichoderma</taxon>
    </lineage>
</organism>
<comment type="subcellular location">
    <subcellularLocation>
        <location evidence="2">Endoplasmic reticulum</location>
    </subcellularLocation>
    <subcellularLocation>
        <location evidence="3">Membrane</location>
    </subcellularLocation>
    <subcellularLocation>
        <location evidence="1">Mitochondrion</location>
    </subcellularLocation>
</comment>
<dbReference type="HOGENOM" id="CLU_000288_182_5_1"/>
<dbReference type="PANTHER" id="PTHR48182">
    <property type="entry name" value="PROTEIN SERAC1"/>
    <property type="match status" value="1"/>
</dbReference>
<protein>
    <submittedName>
        <fullName evidence="8">Predicted protein</fullName>
    </submittedName>
</protein>
<dbReference type="GeneID" id="18481093"/>
<evidence type="ECO:0000256" key="3">
    <source>
        <dbReference type="ARBA" id="ARBA00004370"/>
    </source>
</evidence>
<dbReference type="AlphaFoldDB" id="G0REM4"/>
<proteinExistence type="predicted"/>
<dbReference type="GO" id="GO:0016020">
    <property type="term" value="C:membrane"/>
    <property type="evidence" value="ECO:0007669"/>
    <property type="project" value="UniProtKB-SubCell"/>
</dbReference>
<dbReference type="KEGG" id="tre:TRIREDRAFT_105729"/>
<evidence type="ECO:0000256" key="4">
    <source>
        <dbReference type="ARBA" id="ARBA00022824"/>
    </source>
</evidence>
<dbReference type="EMBL" id="GL985060">
    <property type="protein sequence ID" value="EGR50508.1"/>
    <property type="molecule type" value="Genomic_DNA"/>
</dbReference>
<dbReference type="RefSeq" id="XP_006963980.1">
    <property type="nucleotide sequence ID" value="XM_006963918.1"/>
</dbReference>
<evidence type="ECO:0000313" key="9">
    <source>
        <dbReference type="Proteomes" id="UP000008984"/>
    </source>
</evidence>
<dbReference type="SUPFAM" id="SSF53474">
    <property type="entry name" value="alpha/beta-Hydrolases"/>
    <property type="match status" value="1"/>
</dbReference>
<dbReference type="GO" id="GO:0005783">
    <property type="term" value="C:endoplasmic reticulum"/>
    <property type="evidence" value="ECO:0007669"/>
    <property type="project" value="UniProtKB-SubCell"/>
</dbReference>
<keyword evidence="7" id="KW-1133">Transmembrane helix</keyword>
<dbReference type="InterPro" id="IPR029058">
    <property type="entry name" value="AB_hydrolase_fold"/>
</dbReference>
<evidence type="ECO:0000256" key="7">
    <source>
        <dbReference type="SAM" id="Phobius"/>
    </source>
</evidence>
<keyword evidence="9" id="KW-1185">Reference proteome</keyword>
<keyword evidence="5" id="KW-0496">Mitochondrion</keyword>
<dbReference type="Proteomes" id="UP000008984">
    <property type="component" value="Unassembled WGS sequence"/>
</dbReference>
<evidence type="ECO:0000256" key="1">
    <source>
        <dbReference type="ARBA" id="ARBA00004173"/>
    </source>
</evidence>
<evidence type="ECO:0000256" key="2">
    <source>
        <dbReference type="ARBA" id="ARBA00004240"/>
    </source>
</evidence>
<feature type="transmembrane region" description="Helical" evidence="7">
    <location>
        <begin position="6"/>
        <end position="26"/>
    </location>
</feature>
<keyword evidence="4" id="KW-0256">Endoplasmic reticulum</keyword>
<dbReference type="GO" id="GO:0005739">
    <property type="term" value="C:mitochondrion"/>
    <property type="evidence" value="ECO:0007669"/>
    <property type="project" value="UniProtKB-SubCell"/>
</dbReference>
<dbReference type="OrthoDB" id="1658288at2759"/>
<dbReference type="STRING" id="431241.G0REM4"/>
<name>G0REM4_HYPJQ</name>
<dbReference type="VEuPathDB" id="FungiDB:TRIREDRAFT_105729"/>
<dbReference type="Gene3D" id="3.40.50.1820">
    <property type="entry name" value="alpha/beta hydrolase"/>
    <property type="match status" value="1"/>
</dbReference>
<keyword evidence="7" id="KW-0812">Transmembrane</keyword>
<dbReference type="InterPro" id="IPR052374">
    <property type="entry name" value="SERAC1"/>
</dbReference>
<dbReference type="eggNOG" id="KOG2029">
    <property type="taxonomic scope" value="Eukaryota"/>
</dbReference>
<evidence type="ECO:0000256" key="5">
    <source>
        <dbReference type="ARBA" id="ARBA00023128"/>
    </source>
</evidence>
<sequence>MGTIENNYTCLLAFVVFLTIVSYRLVLQRLTRCTVKPERSERPKIPHDLTFRISGIPIDWDREVLRKVLMAETNIADVSIKSLAHEANTDFQTATATLGNAPSNFRNVQSWQIRVPELPNTQPGAKQWLVVEKDFLGITTLYAPPPDDHKIDIVALSGLGGHAFGSFRERKGTHMWLRDSLPGHVTSETDGKPMARVMVYGYESAVAKSKCMQNIEDLSTTFHNSLLASVGASPTRPIILIGHSLGGLIIKQIRQSLITMSRSKIPDDKRLFRSIYGVVFFGTPHDGMDISSLIPMVRDGPNRFLIESMSRMNSQILSIQQRDFHRALGSEGDSEVFCFYETLESPTAQEVDGQWRMTGPPTILVTKSSATHCRPWEDGTEHMCAIARTHSEMVKFGPHDPEYKNVKERIKGLSRRAVMARRHLQTTTAKWTKSRIVEDHGLS</sequence>
<keyword evidence="6 7" id="KW-0472">Membrane</keyword>
<accession>G0REM4</accession>
<evidence type="ECO:0000313" key="8">
    <source>
        <dbReference type="EMBL" id="EGR50508.1"/>
    </source>
</evidence>
<evidence type="ECO:0000256" key="6">
    <source>
        <dbReference type="ARBA" id="ARBA00023136"/>
    </source>
</evidence>
<gene>
    <name evidence="8" type="ORF">TRIREDRAFT_105729</name>
</gene>
<reference evidence="8 9" key="1">
    <citation type="journal article" date="2008" name="Nat. Biotechnol.">
        <title>Genome sequencing and analysis of the biomass-degrading fungus Trichoderma reesei (syn. Hypocrea jecorina).</title>
        <authorList>
            <person name="Martinez D."/>
            <person name="Berka R.M."/>
            <person name="Henrissat B."/>
            <person name="Saloheimo M."/>
            <person name="Arvas M."/>
            <person name="Baker S.E."/>
            <person name="Chapman J."/>
            <person name="Chertkov O."/>
            <person name="Coutinho P.M."/>
            <person name="Cullen D."/>
            <person name="Danchin E.G."/>
            <person name="Grigoriev I.V."/>
            <person name="Harris P."/>
            <person name="Jackson M."/>
            <person name="Kubicek C.P."/>
            <person name="Han C.S."/>
            <person name="Ho I."/>
            <person name="Larrondo L.F."/>
            <person name="de Leon A.L."/>
            <person name="Magnuson J.K."/>
            <person name="Merino S."/>
            <person name="Misra M."/>
            <person name="Nelson B."/>
            <person name="Putnam N."/>
            <person name="Robbertse B."/>
            <person name="Salamov A.A."/>
            <person name="Schmoll M."/>
            <person name="Terry A."/>
            <person name="Thayer N."/>
            <person name="Westerholm-Parvinen A."/>
            <person name="Schoch C.L."/>
            <person name="Yao J."/>
            <person name="Barabote R."/>
            <person name="Nelson M.A."/>
            <person name="Detter C."/>
            <person name="Bruce D."/>
            <person name="Kuske C.R."/>
            <person name="Xie G."/>
            <person name="Richardson P."/>
            <person name="Rokhsar D.S."/>
            <person name="Lucas S.M."/>
            <person name="Rubin E.M."/>
            <person name="Dunn-Coleman N."/>
            <person name="Ward M."/>
            <person name="Brettin T.S."/>
        </authorList>
    </citation>
    <scope>NUCLEOTIDE SEQUENCE [LARGE SCALE GENOMIC DNA]</scope>
    <source>
        <strain evidence="8 9">QM6a</strain>
    </source>
</reference>